<reference evidence="1" key="1">
    <citation type="submission" date="2024-01" db="EMBL/GenBank/DDBJ databases">
        <authorList>
            <person name="Webb A."/>
        </authorList>
    </citation>
    <scope>NUCLEOTIDE SEQUENCE</scope>
    <source>
        <strain evidence="1">Pm1</strain>
    </source>
</reference>
<organism evidence="1 2">
    <name type="scientific">Peronospora matthiolae</name>
    <dbReference type="NCBI Taxonomy" id="2874970"/>
    <lineage>
        <taxon>Eukaryota</taxon>
        <taxon>Sar</taxon>
        <taxon>Stramenopiles</taxon>
        <taxon>Oomycota</taxon>
        <taxon>Peronosporomycetes</taxon>
        <taxon>Peronosporales</taxon>
        <taxon>Peronosporaceae</taxon>
        <taxon>Peronospora</taxon>
    </lineage>
</organism>
<proteinExistence type="predicted"/>
<dbReference type="Proteomes" id="UP001162060">
    <property type="component" value="Unassembled WGS sequence"/>
</dbReference>
<name>A0AAV1UUG9_9STRA</name>
<sequence length="56" mass="6245">MHSSTDESVQVLQREPRVLLSLLQSFPYPEEILQAIDDQFLRAGQPPGDVAVSKHA</sequence>
<protein>
    <submittedName>
        <fullName evidence="1">Uncharacterized protein</fullName>
    </submittedName>
</protein>
<evidence type="ECO:0000313" key="2">
    <source>
        <dbReference type="Proteomes" id="UP001162060"/>
    </source>
</evidence>
<evidence type="ECO:0000313" key="1">
    <source>
        <dbReference type="EMBL" id="CAK7937353.1"/>
    </source>
</evidence>
<dbReference type="AlphaFoldDB" id="A0AAV1UUG9"/>
<gene>
    <name evidence="1" type="ORF">PM001_LOCUS22503</name>
</gene>
<comment type="caution">
    <text evidence="1">The sequence shown here is derived from an EMBL/GenBank/DDBJ whole genome shotgun (WGS) entry which is preliminary data.</text>
</comment>
<dbReference type="EMBL" id="CAKLBY020000227">
    <property type="protein sequence ID" value="CAK7937353.1"/>
    <property type="molecule type" value="Genomic_DNA"/>
</dbReference>
<accession>A0AAV1UUG9</accession>